<dbReference type="OrthoDB" id="2102561at2759"/>
<dbReference type="InterPro" id="IPR002347">
    <property type="entry name" value="SDR_fam"/>
</dbReference>
<evidence type="ECO:0000256" key="1">
    <source>
        <dbReference type="ARBA" id="ARBA00022857"/>
    </source>
</evidence>
<evidence type="ECO:0000313" key="3">
    <source>
        <dbReference type="EMBL" id="ORY46475.1"/>
    </source>
</evidence>
<dbReference type="PROSITE" id="PS00061">
    <property type="entry name" value="ADH_SHORT"/>
    <property type="match status" value="1"/>
</dbReference>
<organism evidence="3 4">
    <name type="scientific">Rhizoclosmatium globosum</name>
    <dbReference type="NCBI Taxonomy" id="329046"/>
    <lineage>
        <taxon>Eukaryota</taxon>
        <taxon>Fungi</taxon>
        <taxon>Fungi incertae sedis</taxon>
        <taxon>Chytridiomycota</taxon>
        <taxon>Chytridiomycota incertae sedis</taxon>
        <taxon>Chytridiomycetes</taxon>
        <taxon>Chytridiales</taxon>
        <taxon>Chytriomycetaceae</taxon>
        <taxon>Rhizoclosmatium</taxon>
    </lineage>
</organism>
<proteinExistence type="inferred from homology"/>
<comment type="similarity">
    <text evidence="2">Belongs to the short-chain dehydrogenases/reductases (SDR) family.</text>
</comment>
<gene>
    <name evidence="3" type="ORF">BCR33DRAFT_849180</name>
</gene>
<dbReference type="Proteomes" id="UP000193642">
    <property type="component" value="Unassembled WGS sequence"/>
</dbReference>
<evidence type="ECO:0000256" key="2">
    <source>
        <dbReference type="RuleBase" id="RU000363"/>
    </source>
</evidence>
<dbReference type="PRINTS" id="PR00081">
    <property type="entry name" value="GDHRDH"/>
</dbReference>
<dbReference type="GO" id="GO:0016491">
    <property type="term" value="F:oxidoreductase activity"/>
    <property type="evidence" value="ECO:0007669"/>
    <property type="project" value="TreeGrafter"/>
</dbReference>
<keyword evidence="1" id="KW-0521">NADP</keyword>
<dbReference type="PANTHER" id="PTHR43313:SF1">
    <property type="entry name" value="3BETA-HYDROXYSTEROID DEHYDROGENASE DHS-16"/>
    <property type="match status" value="1"/>
</dbReference>
<sequence length="321" mass="35366">MVFGSYIPADQLQGLTVVVTGCDSGFGFETSLALVALGMNVISGCLTDKGIEELSSIATSNRYPGRLTALPLDVTNETSVSTFTTKATHLTPNGIFALINNAGIGYTNPFEILGLSNHRQIMEVNYFGTLRLMRAFSPSLRAFSLAQKSLPTRIYPRIINIGSVASEISLPMFSAYAASKHAVKALSDAARMEMSQFGIQVAVLEPFFARTPIVMVDRSEMQAAMFLGAGEEVREAYVQPSVKDRRKSLEKLDADWFTLQPEQVVNKIVDTVRRKTVGGNTLVGLMAHILVFLKTILPYWLMDQIFYANVKETGLSRHKYF</sequence>
<reference evidence="3 4" key="1">
    <citation type="submission" date="2016-07" db="EMBL/GenBank/DDBJ databases">
        <title>Pervasive Adenine N6-methylation of Active Genes in Fungi.</title>
        <authorList>
            <consortium name="DOE Joint Genome Institute"/>
            <person name="Mondo S.J."/>
            <person name="Dannebaum R.O."/>
            <person name="Kuo R.C."/>
            <person name="Labutti K."/>
            <person name="Haridas S."/>
            <person name="Kuo A."/>
            <person name="Salamov A."/>
            <person name="Ahrendt S.R."/>
            <person name="Lipzen A."/>
            <person name="Sullivan W."/>
            <person name="Andreopoulos W.B."/>
            <person name="Clum A."/>
            <person name="Lindquist E."/>
            <person name="Daum C."/>
            <person name="Ramamoorthy G.K."/>
            <person name="Gryganskyi A."/>
            <person name="Culley D."/>
            <person name="Magnuson J.K."/>
            <person name="James T.Y."/>
            <person name="O'Malley M.A."/>
            <person name="Stajich J.E."/>
            <person name="Spatafora J.W."/>
            <person name="Visel A."/>
            <person name="Grigoriev I.V."/>
        </authorList>
    </citation>
    <scope>NUCLEOTIDE SEQUENCE [LARGE SCALE GENOMIC DNA]</scope>
    <source>
        <strain evidence="3 4">JEL800</strain>
    </source>
</reference>
<dbReference type="EMBL" id="MCGO01000016">
    <property type="protein sequence ID" value="ORY46475.1"/>
    <property type="molecule type" value="Genomic_DNA"/>
</dbReference>
<dbReference type="InterPro" id="IPR036291">
    <property type="entry name" value="NAD(P)-bd_dom_sf"/>
</dbReference>
<dbReference type="PRINTS" id="PR00080">
    <property type="entry name" value="SDRFAMILY"/>
</dbReference>
<name>A0A1Y2CJI4_9FUNG</name>
<dbReference type="Gene3D" id="3.40.50.720">
    <property type="entry name" value="NAD(P)-binding Rossmann-like Domain"/>
    <property type="match status" value="1"/>
</dbReference>
<dbReference type="PANTHER" id="PTHR43313">
    <property type="entry name" value="SHORT-CHAIN DEHYDROGENASE/REDUCTASE FAMILY 9C"/>
    <property type="match status" value="1"/>
</dbReference>
<dbReference type="InterPro" id="IPR020904">
    <property type="entry name" value="Sc_DH/Rdtase_CS"/>
</dbReference>
<dbReference type="AlphaFoldDB" id="A0A1Y2CJI4"/>
<dbReference type="STRING" id="329046.A0A1Y2CJI4"/>
<dbReference type="Pfam" id="PF00106">
    <property type="entry name" value="adh_short"/>
    <property type="match status" value="1"/>
</dbReference>
<evidence type="ECO:0000313" key="4">
    <source>
        <dbReference type="Proteomes" id="UP000193642"/>
    </source>
</evidence>
<dbReference type="SUPFAM" id="SSF51735">
    <property type="entry name" value="NAD(P)-binding Rossmann-fold domains"/>
    <property type="match status" value="1"/>
</dbReference>
<accession>A0A1Y2CJI4</accession>
<keyword evidence="4" id="KW-1185">Reference proteome</keyword>
<dbReference type="GO" id="GO:0008202">
    <property type="term" value="P:steroid metabolic process"/>
    <property type="evidence" value="ECO:0007669"/>
    <property type="project" value="TreeGrafter"/>
</dbReference>
<protein>
    <submittedName>
        <fullName evidence="3">NAD(P)-binding protein</fullName>
    </submittedName>
</protein>
<comment type="caution">
    <text evidence="3">The sequence shown here is derived from an EMBL/GenBank/DDBJ whole genome shotgun (WGS) entry which is preliminary data.</text>
</comment>